<dbReference type="AlphaFoldDB" id="A0A916XD11"/>
<keyword evidence="1" id="KW-1133">Transmembrane helix</keyword>
<feature type="transmembrane region" description="Helical" evidence="1">
    <location>
        <begin position="152"/>
        <end position="168"/>
    </location>
</feature>
<feature type="transmembrane region" description="Helical" evidence="1">
    <location>
        <begin position="180"/>
        <end position="202"/>
    </location>
</feature>
<sequence>MLSNLTKFHQFLLALLILLGALFFQQRVILNGDVYEYTVMSVALASHLSPDIQSEDLRKVQHLLPQYAPYFKTTEEGIRAGKQQPNGGFYRALDDNTYSIHFFSYSALAAIPLFVFEKIGIDPFKSFWFVNLVFIFVLGVSLYRFFASARKAFLGLVLFMLSGGVNYAKWSSPECMSSAAVLSAMLLFVTDAPLAGGLLIGLAATQNPPIVCLLMFGPLLFWSTSYQSQLSFKDNLRLALHRRMLIGIGAGFALFLIPVGFNLWMFGVPNIIAKIAASPALISLGRLQSFYFDWNQGLIIGIPGLWIGSAVLLWRSRGLAGNKWKLPAVALICITCALALAIPALATTNWNSAAHGMMRYASWGGAPFLFLFLFLLRQQTRLPFILLLCVGLLQLRCTIDARHYSELGLSPMGKFMLENAPAWYNPDPEIFIERTGLPDGAPLDVGKLYAYEVNGERKKLMFHESSTSIDRELCGPGKLISPDTQFGKANFGWFYINGAVQCDKADELSLADFQKNASQFSTGWSYFEDNGTVAQGEWNGIWSDGPSSVMDIAVSPARPVHGVRILVHYFKNNERTRVVINGEDIGWVDLRSKDVLRLKMHAGQAISNLKIELTHEAPHDPRKDPDFPTTRRLAVFVHGIRLS</sequence>
<dbReference type="RefSeq" id="WP_188564592.1">
    <property type="nucleotide sequence ID" value="NZ_BMED01000001.1"/>
</dbReference>
<dbReference type="Proteomes" id="UP000637423">
    <property type="component" value="Unassembled WGS sequence"/>
</dbReference>
<evidence type="ECO:0000256" key="1">
    <source>
        <dbReference type="SAM" id="Phobius"/>
    </source>
</evidence>
<accession>A0A916XD11</accession>
<keyword evidence="1" id="KW-0812">Transmembrane</keyword>
<dbReference type="EMBL" id="BMED01000001">
    <property type="protein sequence ID" value="GGC62796.1"/>
    <property type="molecule type" value="Genomic_DNA"/>
</dbReference>
<feature type="transmembrane region" description="Helical" evidence="1">
    <location>
        <begin position="326"/>
        <end position="346"/>
    </location>
</feature>
<feature type="transmembrane region" description="Helical" evidence="1">
    <location>
        <begin position="294"/>
        <end position="314"/>
    </location>
</feature>
<reference evidence="2" key="2">
    <citation type="submission" date="2020-09" db="EMBL/GenBank/DDBJ databases">
        <authorList>
            <person name="Sun Q."/>
            <person name="Zhou Y."/>
        </authorList>
    </citation>
    <scope>NUCLEOTIDE SEQUENCE</scope>
    <source>
        <strain evidence="2">CGMCC 1.10998</strain>
    </source>
</reference>
<gene>
    <name evidence="2" type="ORF">GCM10011396_07220</name>
</gene>
<organism evidence="2 3">
    <name type="scientific">Undibacterium terreum</name>
    <dbReference type="NCBI Taxonomy" id="1224302"/>
    <lineage>
        <taxon>Bacteria</taxon>
        <taxon>Pseudomonadati</taxon>
        <taxon>Pseudomonadota</taxon>
        <taxon>Betaproteobacteria</taxon>
        <taxon>Burkholderiales</taxon>
        <taxon>Oxalobacteraceae</taxon>
        <taxon>Undibacterium</taxon>
    </lineage>
</organism>
<comment type="caution">
    <text evidence="2">The sequence shown here is derived from an EMBL/GenBank/DDBJ whole genome shotgun (WGS) entry which is preliminary data.</text>
</comment>
<name>A0A916XD11_9BURK</name>
<feature type="transmembrane region" description="Helical" evidence="1">
    <location>
        <begin position="98"/>
        <end position="116"/>
    </location>
</feature>
<feature type="transmembrane region" description="Helical" evidence="1">
    <location>
        <begin position="208"/>
        <end position="224"/>
    </location>
</feature>
<proteinExistence type="predicted"/>
<evidence type="ECO:0000313" key="3">
    <source>
        <dbReference type="Proteomes" id="UP000637423"/>
    </source>
</evidence>
<keyword evidence="3" id="KW-1185">Reference proteome</keyword>
<feature type="transmembrane region" description="Helical" evidence="1">
    <location>
        <begin position="128"/>
        <end position="146"/>
    </location>
</feature>
<reference evidence="2" key="1">
    <citation type="journal article" date="2014" name="Int. J. Syst. Evol. Microbiol.">
        <title>Complete genome sequence of Corynebacterium casei LMG S-19264T (=DSM 44701T), isolated from a smear-ripened cheese.</title>
        <authorList>
            <consortium name="US DOE Joint Genome Institute (JGI-PGF)"/>
            <person name="Walter F."/>
            <person name="Albersmeier A."/>
            <person name="Kalinowski J."/>
            <person name="Ruckert C."/>
        </authorList>
    </citation>
    <scope>NUCLEOTIDE SEQUENCE</scope>
    <source>
        <strain evidence="2">CGMCC 1.10998</strain>
    </source>
</reference>
<keyword evidence="1" id="KW-0472">Membrane</keyword>
<evidence type="ECO:0000313" key="2">
    <source>
        <dbReference type="EMBL" id="GGC62796.1"/>
    </source>
</evidence>
<protein>
    <submittedName>
        <fullName evidence="2">Uncharacterized protein</fullName>
    </submittedName>
</protein>
<feature type="transmembrane region" description="Helical" evidence="1">
    <location>
        <begin position="358"/>
        <end position="376"/>
    </location>
</feature>
<feature type="transmembrane region" description="Helical" evidence="1">
    <location>
        <begin position="245"/>
        <end position="266"/>
    </location>
</feature>